<evidence type="ECO:0000259" key="4">
    <source>
        <dbReference type="PROSITE" id="PS50102"/>
    </source>
</evidence>
<dbReference type="SUPFAM" id="SSF54928">
    <property type="entry name" value="RNA-binding domain, RBD"/>
    <property type="match status" value="2"/>
</dbReference>
<dbReference type="CDD" id="cd00590">
    <property type="entry name" value="RRM_SF"/>
    <property type="match status" value="2"/>
</dbReference>
<feature type="region of interest" description="Disordered" evidence="3">
    <location>
        <begin position="1"/>
        <end position="81"/>
    </location>
</feature>
<evidence type="ECO:0000313" key="5">
    <source>
        <dbReference type="EMBL" id="KAF8562759.1"/>
    </source>
</evidence>
<evidence type="ECO:0000256" key="3">
    <source>
        <dbReference type="SAM" id="MobiDB-lite"/>
    </source>
</evidence>
<feature type="compositionally biased region" description="Basic and acidic residues" evidence="3">
    <location>
        <begin position="413"/>
        <end position="423"/>
    </location>
</feature>
<proteinExistence type="predicted"/>
<dbReference type="PROSITE" id="PS50102">
    <property type="entry name" value="RRM"/>
    <property type="match status" value="1"/>
</dbReference>
<dbReference type="Gene3D" id="3.30.70.330">
    <property type="match status" value="2"/>
</dbReference>
<dbReference type="InterPro" id="IPR000504">
    <property type="entry name" value="RRM_dom"/>
</dbReference>
<comment type="caution">
    <text evidence="5">The sequence shown here is derived from an EMBL/GenBank/DDBJ whole genome shotgun (WGS) entry which is preliminary data.</text>
</comment>
<dbReference type="InterPro" id="IPR012677">
    <property type="entry name" value="Nucleotide-bd_a/b_plait_sf"/>
</dbReference>
<dbReference type="PANTHER" id="PTHR48025:SF1">
    <property type="entry name" value="RRM DOMAIN-CONTAINING PROTEIN"/>
    <property type="match status" value="1"/>
</dbReference>
<keyword evidence="1 2" id="KW-0694">RNA-binding</keyword>
<feature type="region of interest" description="Disordered" evidence="3">
    <location>
        <begin position="340"/>
        <end position="540"/>
    </location>
</feature>
<feature type="compositionally biased region" description="Polar residues" evidence="3">
    <location>
        <begin position="41"/>
        <end position="52"/>
    </location>
</feature>
<dbReference type="InterPro" id="IPR050502">
    <property type="entry name" value="Euk_RNA-bind_prot"/>
</dbReference>
<dbReference type="SMART" id="SM00360">
    <property type="entry name" value="RRM"/>
    <property type="match status" value="3"/>
</dbReference>
<dbReference type="PANTHER" id="PTHR48025">
    <property type="entry name" value="OS02G0815200 PROTEIN"/>
    <property type="match status" value="1"/>
</dbReference>
<evidence type="ECO:0000313" key="6">
    <source>
        <dbReference type="Proteomes" id="UP000699462"/>
    </source>
</evidence>
<accession>A0A8T0D4H6</accession>
<feature type="compositionally biased region" description="Polar residues" evidence="3">
    <location>
        <begin position="507"/>
        <end position="524"/>
    </location>
</feature>
<dbReference type="EMBL" id="JTDF01017306">
    <property type="protein sequence ID" value="KAF8562759.1"/>
    <property type="molecule type" value="Genomic_DNA"/>
</dbReference>
<dbReference type="Proteomes" id="UP000699462">
    <property type="component" value="Unassembled WGS sequence"/>
</dbReference>
<name>A0A8T0D4H6_9TREM</name>
<dbReference type="AlphaFoldDB" id="A0A8T0D4H6"/>
<organism evidence="5 6">
    <name type="scientific">Paragonimus westermani</name>
    <dbReference type="NCBI Taxonomy" id="34504"/>
    <lineage>
        <taxon>Eukaryota</taxon>
        <taxon>Metazoa</taxon>
        <taxon>Spiralia</taxon>
        <taxon>Lophotrochozoa</taxon>
        <taxon>Platyhelminthes</taxon>
        <taxon>Trematoda</taxon>
        <taxon>Digenea</taxon>
        <taxon>Plagiorchiida</taxon>
        <taxon>Troglotremata</taxon>
        <taxon>Troglotrematidae</taxon>
        <taxon>Paragonimus</taxon>
    </lineage>
</organism>
<evidence type="ECO:0000256" key="2">
    <source>
        <dbReference type="PROSITE-ProRule" id="PRU00176"/>
    </source>
</evidence>
<feature type="compositionally biased region" description="Low complexity" evidence="3">
    <location>
        <begin position="65"/>
        <end position="80"/>
    </location>
</feature>
<feature type="domain" description="RRM" evidence="4">
    <location>
        <begin position="180"/>
        <end position="254"/>
    </location>
</feature>
<evidence type="ECO:0000256" key="1">
    <source>
        <dbReference type="ARBA" id="ARBA00022884"/>
    </source>
</evidence>
<dbReference type="GO" id="GO:0003729">
    <property type="term" value="F:mRNA binding"/>
    <property type="evidence" value="ECO:0007669"/>
    <property type="project" value="TreeGrafter"/>
</dbReference>
<keyword evidence="6" id="KW-1185">Reference proteome</keyword>
<feature type="compositionally biased region" description="Polar residues" evidence="3">
    <location>
        <begin position="488"/>
        <end position="497"/>
    </location>
</feature>
<dbReference type="InterPro" id="IPR035979">
    <property type="entry name" value="RBD_domain_sf"/>
</dbReference>
<dbReference type="OrthoDB" id="167718at2759"/>
<sequence>MTISIGGVAKPKVKEIGNPTIKKALSKNGDFGRRKKDTKKSVATDTFKPSTLSDKKKKNKHASAKENSSTSTSKSDSISAGLQKRLSKRAILKSSKPKVNEESTCLLLLPAAKRLQLYKKGSKRHAFATFATKEDCQEARKQLEGLSMDNFKIRVTFVGPRLLKSEKAVENQNDSIPLDQTITLSNLPFAATKAQLEEEFPTATEIILNTNKHGRFRGSCLLKFESMDDCKVTLDACRGKKIGGRPVKCRVGTYFTTVPRSEKPICGVKVRHVPLAVEDSQLKALFPNDVLLKFRSNVDDTKSSRTAVFIFRDRNAQKAALERFNGELLFGLRLPARPWAPRSKHKKAKPVYDSNEKSSEGQSSVQETQHKAKKHKIFSQLDSAETHHVIPTPDTPNKPKKRRLSDMDETEPSFEKEDCDVKHGVKKHKRLSQSSSVDVPDKTTFSPQLNTHPTGPMKTPKLTPTPDGIKSANSSVVTGGSKEKRNSMTEQITTPSFGNLKKKKNDITQPGVNASFDSPSLTSSNKKKQHKRTFSNISSP</sequence>
<dbReference type="Pfam" id="PF00076">
    <property type="entry name" value="RRM_1"/>
    <property type="match status" value="1"/>
</dbReference>
<protein>
    <recommendedName>
        <fullName evidence="4">RRM domain-containing protein</fullName>
    </recommendedName>
</protein>
<gene>
    <name evidence="5" type="ORF">P879_06378</name>
</gene>
<reference evidence="5 6" key="1">
    <citation type="submission" date="2019-07" db="EMBL/GenBank/DDBJ databases">
        <title>Annotation for the trematode Paragonimus westermani.</title>
        <authorList>
            <person name="Choi Y.-J."/>
        </authorList>
    </citation>
    <scope>NUCLEOTIDE SEQUENCE [LARGE SCALE GENOMIC DNA]</scope>
    <source>
        <strain evidence="5">180907_Pwestermani</strain>
    </source>
</reference>
<feature type="compositionally biased region" description="Polar residues" evidence="3">
    <location>
        <begin position="432"/>
        <end position="453"/>
    </location>
</feature>